<gene>
    <name evidence="10" type="ORF">FH610_034040</name>
</gene>
<dbReference type="InterPro" id="IPR011138">
    <property type="entry name" value="Cytochrome_b-558"/>
</dbReference>
<proteinExistence type="predicted"/>
<dbReference type="EMBL" id="VDMA02000023">
    <property type="protein sequence ID" value="KAB8180320.1"/>
    <property type="molecule type" value="Genomic_DNA"/>
</dbReference>
<sequence length="259" mass="27932">MDSASVDRGSATAPVPTHDAPRKPVGPAPRTPSRRGLLGTSAGRKAVMAVTGAALVLFLIGHMLGNLKIFLGADSFNHYADWLRTVGSPALPNRTLLTITEIVLVVCVVLHMWAAVSLARRAAKARPVKYAAKRKSQANGYATHTMRYGGVIIVLFVIWHLLDMTFGTVNPKGGDATPYDRMIAGFQPDRWWVALFYLVAMAMVGLHLRHGLWSAFQSLGLTRRPRVRSTLQTTAVAVSAVLVLGFVSAPVCILIGVVK</sequence>
<dbReference type="SUPFAM" id="SSF81343">
    <property type="entry name" value="Fumarate reductase respiratory complex transmembrane subunits"/>
    <property type="match status" value="1"/>
</dbReference>
<keyword evidence="4" id="KW-0479">Metal-binding</keyword>
<dbReference type="InterPro" id="IPR034804">
    <property type="entry name" value="SQR/QFR_C/D"/>
</dbReference>
<comment type="subcellular location">
    <subcellularLocation>
        <location evidence="1">Membrane</location>
    </subcellularLocation>
</comment>
<evidence type="ECO:0000256" key="5">
    <source>
        <dbReference type="ARBA" id="ARBA00022989"/>
    </source>
</evidence>
<evidence type="ECO:0000256" key="3">
    <source>
        <dbReference type="ARBA" id="ARBA00022692"/>
    </source>
</evidence>
<evidence type="ECO:0000256" key="9">
    <source>
        <dbReference type="SAM" id="Phobius"/>
    </source>
</evidence>
<keyword evidence="5 9" id="KW-1133">Transmembrane helix</keyword>
<evidence type="ECO:0000256" key="1">
    <source>
        <dbReference type="ARBA" id="ARBA00004370"/>
    </source>
</evidence>
<feature type="transmembrane region" description="Helical" evidence="9">
    <location>
        <begin position="96"/>
        <end position="119"/>
    </location>
</feature>
<feature type="transmembrane region" description="Helical" evidence="9">
    <location>
        <begin position="233"/>
        <end position="258"/>
    </location>
</feature>
<organism evidence="10 11">
    <name type="scientific">Microbispora catharanthi</name>
    <dbReference type="NCBI Taxonomy" id="1712871"/>
    <lineage>
        <taxon>Bacteria</taxon>
        <taxon>Bacillati</taxon>
        <taxon>Actinomycetota</taxon>
        <taxon>Actinomycetes</taxon>
        <taxon>Streptosporangiales</taxon>
        <taxon>Streptosporangiaceae</taxon>
        <taxon>Microbispora</taxon>
    </lineage>
</organism>
<keyword evidence="11" id="KW-1185">Reference proteome</keyword>
<evidence type="ECO:0000256" key="2">
    <source>
        <dbReference type="ARBA" id="ARBA00022617"/>
    </source>
</evidence>
<dbReference type="NCBIfam" id="TIGR02046">
    <property type="entry name" value="sdhC_b558_fam"/>
    <property type="match status" value="1"/>
</dbReference>
<dbReference type="GO" id="GO:0046872">
    <property type="term" value="F:metal ion binding"/>
    <property type="evidence" value="ECO:0007669"/>
    <property type="project" value="UniProtKB-KW"/>
</dbReference>
<accession>A0A5N6BJA1</accession>
<dbReference type="Pfam" id="PF01127">
    <property type="entry name" value="Sdh_cyt"/>
    <property type="match status" value="1"/>
</dbReference>
<evidence type="ECO:0000256" key="4">
    <source>
        <dbReference type="ARBA" id="ARBA00022723"/>
    </source>
</evidence>
<evidence type="ECO:0000256" key="8">
    <source>
        <dbReference type="SAM" id="MobiDB-lite"/>
    </source>
</evidence>
<feature type="transmembrane region" description="Helical" evidence="9">
    <location>
        <begin position="46"/>
        <end position="65"/>
    </location>
</feature>
<dbReference type="InterPro" id="IPR000701">
    <property type="entry name" value="SuccDH_FuR_B_TM-su"/>
</dbReference>
<dbReference type="Gene3D" id="1.20.1300.10">
    <property type="entry name" value="Fumarate reductase/succinate dehydrogenase, transmembrane subunit"/>
    <property type="match status" value="1"/>
</dbReference>
<dbReference type="Proteomes" id="UP000313066">
    <property type="component" value="Unassembled WGS sequence"/>
</dbReference>
<protein>
    <submittedName>
        <fullName evidence="10">Succinate dehydrogenase</fullName>
    </submittedName>
</protein>
<dbReference type="GO" id="GO:0016020">
    <property type="term" value="C:membrane"/>
    <property type="evidence" value="ECO:0007669"/>
    <property type="project" value="UniProtKB-SubCell"/>
</dbReference>
<keyword evidence="3 9" id="KW-0812">Transmembrane</keyword>
<evidence type="ECO:0000256" key="7">
    <source>
        <dbReference type="ARBA" id="ARBA00023136"/>
    </source>
</evidence>
<keyword evidence="6" id="KW-0408">Iron</keyword>
<keyword evidence="2" id="KW-0349">Heme</keyword>
<name>A0A5N6BJA1_9ACTN</name>
<feature type="transmembrane region" description="Helical" evidence="9">
    <location>
        <begin position="191"/>
        <end position="212"/>
    </location>
</feature>
<feature type="region of interest" description="Disordered" evidence="8">
    <location>
        <begin position="1"/>
        <end position="37"/>
    </location>
</feature>
<keyword evidence="7 9" id="KW-0472">Membrane</keyword>
<dbReference type="AlphaFoldDB" id="A0A5N6BJA1"/>
<reference evidence="10 11" key="1">
    <citation type="submission" date="2019-10" db="EMBL/GenBank/DDBJ databases">
        <title>Nonomuraea sp. nov., isolated from Phyllanthus amarus.</title>
        <authorList>
            <person name="Klykleung N."/>
            <person name="Tanasupawat S."/>
        </authorList>
    </citation>
    <scope>NUCLEOTIDE SEQUENCE [LARGE SCALE GENOMIC DNA]</scope>
    <source>
        <strain evidence="10 11">CR1-09</strain>
    </source>
</reference>
<dbReference type="CDD" id="cd03498">
    <property type="entry name" value="SQR_TypeB_2_TM"/>
    <property type="match status" value="1"/>
</dbReference>
<evidence type="ECO:0000313" key="10">
    <source>
        <dbReference type="EMBL" id="KAB8180320.1"/>
    </source>
</evidence>
<feature type="transmembrane region" description="Helical" evidence="9">
    <location>
        <begin position="140"/>
        <end position="162"/>
    </location>
</feature>
<evidence type="ECO:0000313" key="11">
    <source>
        <dbReference type="Proteomes" id="UP000313066"/>
    </source>
</evidence>
<evidence type="ECO:0000256" key="6">
    <source>
        <dbReference type="ARBA" id="ARBA00023004"/>
    </source>
</evidence>
<comment type="caution">
    <text evidence="10">The sequence shown here is derived from an EMBL/GenBank/DDBJ whole genome shotgun (WGS) entry which is preliminary data.</text>
</comment>